<reference evidence="1 2" key="1">
    <citation type="submission" date="2019-08" db="EMBL/GenBank/DDBJ databases">
        <title>Bioinformatics analysis of the strain L3 and L5.</title>
        <authorList>
            <person name="Li X."/>
        </authorList>
    </citation>
    <scope>NUCLEOTIDE SEQUENCE [LARGE SCALE GENOMIC DNA]</scope>
    <source>
        <strain evidence="1 2">L3</strain>
    </source>
</reference>
<accession>A0A640WE67</accession>
<evidence type="ECO:0000313" key="1">
    <source>
        <dbReference type="EMBL" id="KAA0018276.1"/>
    </source>
</evidence>
<name>A0A640WE67_9GAMM</name>
<dbReference type="Pfam" id="PF07321">
    <property type="entry name" value="YscO"/>
    <property type="match status" value="1"/>
</dbReference>
<evidence type="ECO:0000313" key="2">
    <source>
        <dbReference type="Proteomes" id="UP000466024"/>
    </source>
</evidence>
<dbReference type="InterPro" id="IPR053716">
    <property type="entry name" value="Flag_assembly_chemotaxis_eff"/>
</dbReference>
<gene>
    <name evidence="1" type="ORF">F0A16_11210</name>
</gene>
<dbReference type="AlphaFoldDB" id="A0A640WE67"/>
<dbReference type="InterPro" id="IPR009929">
    <property type="entry name" value="T3SS_YscO"/>
</dbReference>
<dbReference type="RefSeq" id="WP_149435479.1">
    <property type="nucleotide sequence ID" value="NZ_VTPX01000005.1"/>
</dbReference>
<dbReference type="EMBL" id="VTPX01000005">
    <property type="protein sequence ID" value="KAA0018276.1"/>
    <property type="molecule type" value="Genomic_DNA"/>
</dbReference>
<keyword evidence="2" id="KW-1185">Reference proteome</keyword>
<dbReference type="Gene3D" id="1.10.287.1700">
    <property type="match status" value="1"/>
</dbReference>
<sequence>MTSLPQLERLMQLRRHRTRRAEEALASSQRHCRDLDTRHQTLEASLDRHQRASGRREQALFDDGAQQPMSAETMAEWQQTLADDAGRRESLLQQRRTLARERRAADAERSERASEWARCLRAERALERLRADRSRALAVDAERLAELEMEEMRPPRGELT</sequence>
<dbReference type="Proteomes" id="UP000466024">
    <property type="component" value="Unassembled WGS sequence"/>
</dbReference>
<organism evidence="1 2">
    <name type="scientific">Salinicola corii</name>
    <dbReference type="NCBI Taxonomy" id="2606937"/>
    <lineage>
        <taxon>Bacteria</taxon>
        <taxon>Pseudomonadati</taxon>
        <taxon>Pseudomonadota</taxon>
        <taxon>Gammaproteobacteria</taxon>
        <taxon>Oceanospirillales</taxon>
        <taxon>Halomonadaceae</taxon>
        <taxon>Salinicola</taxon>
    </lineage>
</organism>
<proteinExistence type="predicted"/>
<evidence type="ECO:0008006" key="3">
    <source>
        <dbReference type="Google" id="ProtNLM"/>
    </source>
</evidence>
<protein>
    <recommendedName>
        <fullName evidence="3">Type III secretion protein</fullName>
    </recommendedName>
</protein>
<comment type="caution">
    <text evidence="1">The sequence shown here is derived from an EMBL/GenBank/DDBJ whole genome shotgun (WGS) entry which is preliminary data.</text>
</comment>